<gene>
    <name evidence="1" type="ORF">QAD02_000657</name>
</gene>
<keyword evidence="2" id="KW-1185">Reference proteome</keyword>
<reference evidence="1" key="1">
    <citation type="submission" date="2023-04" db="EMBL/GenBank/DDBJ databases">
        <title>A chromosome-level genome assembly of the parasitoid wasp Eretmocerus hayati.</title>
        <authorList>
            <person name="Zhong Y."/>
            <person name="Liu S."/>
            <person name="Liu Y."/>
        </authorList>
    </citation>
    <scope>NUCLEOTIDE SEQUENCE</scope>
    <source>
        <strain evidence="1">ZJU_SS_LIU_2023</strain>
    </source>
</reference>
<comment type="caution">
    <text evidence="1">The sequence shown here is derived from an EMBL/GenBank/DDBJ whole genome shotgun (WGS) entry which is preliminary data.</text>
</comment>
<sequence>MIISGSCDLPAKATFVNMTSHSSKNGCPNCKIETIKIENTVTYPFEKTMHLRTTDETKSQAQQAYENEEVVCGIKGPSFLSLITFNYMISLIVDIMHCVYQGVVKKLMSFWFGMKFRTHPASLFPYISLINERIRRLRLPSFIQRIPRDVSDFAYWKASELKVFLLFSLIILDSILEPKYLEHHSLLVHGIFLLNSRVVSDVDVKKSQKLLDEYVLRFGFLYGKKYTTLVLHLLRHLPKDVKKFGPSWATSCFSFENLNGVLSSYVHGSKNPELQICSSVTSFTAFEDLKKENLQLGSEVAQFCNSMEKSGTHRRKMKCIFENVYALGAPKTFSSLPEKFAVILGQHNISVNGNKFHLIHGILKGNIHIETSSYAKKKKTNSSCIEYVSNGIVRFGIVDQFITVCKCACTNKCEECNELCKTYVVVSECLTALAFFCNFSQSFIPNIFKRTETNVVHVIEVQDILGVCFAIDVEDKSYVIKPLNDEEVE</sequence>
<name>A0ACC2NE17_9HYME</name>
<organism evidence="1 2">
    <name type="scientific">Eretmocerus hayati</name>
    <dbReference type="NCBI Taxonomy" id="131215"/>
    <lineage>
        <taxon>Eukaryota</taxon>
        <taxon>Metazoa</taxon>
        <taxon>Ecdysozoa</taxon>
        <taxon>Arthropoda</taxon>
        <taxon>Hexapoda</taxon>
        <taxon>Insecta</taxon>
        <taxon>Pterygota</taxon>
        <taxon>Neoptera</taxon>
        <taxon>Endopterygota</taxon>
        <taxon>Hymenoptera</taxon>
        <taxon>Apocrita</taxon>
        <taxon>Proctotrupomorpha</taxon>
        <taxon>Chalcidoidea</taxon>
        <taxon>Aphelinidae</taxon>
        <taxon>Aphelininae</taxon>
        <taxon>Eretmocerus</taxon>
    </lineage>
</organism>
<dbReference type="Proteomes" id="UP001239111">
    <property type="component" value="Chromosome 3"/>
</dbReference>
<evidence type="ECO:0000313" key="2">
    <source>
        <dbReference type="Proteomes" id="UP001239111"/>
    </source>
</evidence>
<dbReference type="EMBL" id="CM056743">
    <property type="protein sequence ID" value="KAJ8669398.1"/>
    <property type="molecule type" value="Genomic_DNA"/>
</dbReference>
<proteinExistence type="predicted"/>
<protein>
    <submittedName>
        <fullName evidence="1">Uncharacterized protein</fullName>
    </submittedName>
</protein>
<evidence type="ECO:0000313" key="1">
    <source>
        <dbReference type="EMBL" id="KAJ8669398.1"/>
    </source>
</evidence>
<accession>A0ACC2NE17</accession>